<evidence type="ECO:0000256" key="2">
    <source>
        <dbReference type="ARBA" id="ARBA00004141"/>
    </source>
</evidence>
<dbReference type="Gene3D" id="2.30.42.10">
    <property type="match status" value="1"/>
</dbReference>
<dbReference type="Proteomes" id="UP000316008">
    <property type="component" value="Unassembled WGS sequence"/>
</dbReference>
<reference evidence="13 14" key="1">
    <citation type="submission" date="2019-07" db="EMBL/GenBank/DDBJ databases">
        <authorList>
            <person name="Huq M.A."/>
        </authorList>
    </citation>
    <scope>NUCLEOTIDE SEQUENCE [LARGE SCALE GENOMIC DNA]</scope>
    <source>
        <strain evidence="13 14">MAH-3</strain>
    </source>
</reference>
<dbReference type="GO" id="GO:0016020">
    <property type="term" value="C:membrane"/>
    <property type="evidence" value="ECO:0007669"/>
    <property type="project" value="UniProtKB-SubCell"/>
</dbReference>
<comment type="caution">
    <text evidence="13">The sequence shown here is derived from an EMBL/GenBank/DDBJ whole genome shotgun (WGS) entry which is preliminary data.</text>
</comment>
<evidence type="ECO:0000256" key="8">
    <source>
        <dbReference type="ARBA" id="ARBA00022989"/>
    </source>
</evidence>
<dbReference type="InterPro" id="IPR036034">
    <property type="entry name" value="PDZ_sf"/>
</dbReference>
<keyword evidence="6 11" id="KW-0378">Hydrolase</keyword>
<gene>
    <name evidence="13" type="primary">rseP</name>
    <name evidence="13" type="ORF">FO442_06220</name>
</gene>
<dbReference type="PANTHER" id="PTHR42837">
    <property type="entry name" value="REGULATOR OF SIGMA-E PROTEASE RSEP"/>
    <property type="match status" value="1"/>
</dbReference>
<evidence type="ECO:0000256" key="7">
    <source>
        <dbReference type="ARBA" id="ARBA00022833"/>
    </source>
</evidence>
<dbReference type="SUPFAM" id="SSF50156">
    <property type="entry name" value="PDZ domain-like"/>
    <property type="match status" value="1"/>
</dbReference>
<proteinExistence type="inferred from homology"/>
<comment type="cofactor">
    <cofactor evidence="1 11">
        <name>Zn(2+)</name>
        <dbReference type="ChEBI" id="CHEBI:29105"/>
    </cofactor>
</comment>
<evidence type="ECO:0000256" key="1">
    <source>
        <dbReference type="ARBA" id="ARBA00001947"/>
    </source>
</evidence>
<feature type="transmembrane region" description="Helical" evidence="11">
    <location>
        <begin position="370"/>
        <end position="393"/>
    </location>
</feature>
<keyword evidence="10 11" id="KW-0472">Membrane</keyword>
<feature type="transmembrane region" description="Helical" evidence="11">
    <location>
        <begin position="103"/>
        <end position="128"/>
    </location>
</feature>
<keyword evidence="9 11" id="KW-0482">Metalloprotease</keyword>
<feature type="transmembrane region" description="Helical" evidence="11">
    <location>
        <begin position="418"/>
        <end position="436"/>
    </location>
</feature>
<dbReference type="GO" id="GO:0004222">
    <property type="term" value="F:metalloendopeptidase activity"/>
    <property type="evidence" value="ECO:0007669"/>
    <property type="project" value="InterPro"/>
</dbReference>
<organism evidence="13 14">
    <name type="scientific">Fluviicola chungangensis</name>
    <dbReference type="NCBI Taxonomy" id="2597671"/>
    <lineage>
        <taxon>Bacteria</taxon>
        <taxon>Pseudomonadati</taxon>
        <taxon>Bacteroidota</taxon>
        <taxon>Flavobacteriia</taxon>
        <taxon>Flavobacteriales</taxon>
        <taxon>Crocinitomicaceae</taxon>
        <taxon>Fluviicola</taxon>
    </lineage>
</organism>
<name>A0A556N3F7_9FLAO</name>
<evidence type="ECO:0000313" key="13">
    <source>
        <dbReference type="EMBL" id="TSJ46754.1"/>
    </source>
</evidence>
<accession>A0A556N3F7</accession>
<dbReference type="NCBIfam" id="TIGR00054">
    <property type="entry name" value="RIP metalloprotease RseP"/>
    <property type="match status" value="1"/>
</dbReference>
<keyword evidence="8 11" id="KW-1133">Transmembrane helix</keyword>
<evidence type="ECO:0000256" key="9">
    <source>
        <dbReference type="ARBA" id="ARBA00023049"/>
    </source>
</evidence>
<protein>
    <recommendedName>
        <fullName evidence="11">Zinc metalloprotease</fullName>
        <ecNumber evidence="11">3.4.24.-</ecNumber>
    </recommendedName>
</protein>
<dbReference type="Pfam" id="PF02163">
    <property type="entry name" value="Peptidase_M50"/>
    <property type="match status" value="1"/>
</dbReference>
<keyword evidence="7 11" id="KW-0862">Zinc</keyword>
<evidence type="ECO:0000259" key="12">
    <source>
        <dbReference type="Pfam" id="PF02163"/>
    </source>
</evidence>
<dbReference type="InterPro" id="IPR008915">
    <property type="entry name" value="Peptidase_M50"/>
</dbReference>
<keyword evidence="14" id="KW-1185">Reference proteome</keyword>
<evidence type="ECO:0000256" key="4">
    <source>
        <dbReference type="ARBA" id="ARBA00022670"/>
    </source>
</evidence>
<dbReference type="OrthoDB" id="9782003at2"/>
<evidence type="ECO:0000256" key="10">
    <source>
        <dbReference type="ARBA" id="ARBA00023136"/>
    </source>
</evidence>
<evidence type="ECO:0000256" key="5">
    <source>
        <dbReference type="ARBA" id="ARBA00022692"/>
    </source>
</evidence>
<comment type="subcellular location">
    <subcellularLocation>
        <location evidence="2">Membrane</location>
        <topology evidence="2">Multi-pass membrane protein</topology>
    </subcellularLocation>
</comment>
<keyword evidence="11" id="KW-0479">Metal-binding</keyword>
<feature type="domain" description="Peptidase M50" evidence="12">
    <location>
        <begin position="10"/>
        <end position="429"/>
    </location>
</feature>
<dbReference type="RefSeq" id="WP_144332291.1">
    <property type="nucleotide sequence ID" value="NZ_VLPL01000002.1"/>
</dbReference>
<evidence type="ECO:0000256" key="3">
    <source>
        <dbReference type="ARBA" id="ARBA00007931"/>
    </source>
</evidence>
<sequence length="445" mass="50498">MDFWVRAAQLILSLSLLIVLHEFGHYLPAKWFNTKVEKFYLFFNPYFSVFKKKIGETEWGLGWIPLGGYVKIAGMVDESMDKEQLAQPPQPWEFRSKPAWQRLIIMLGGIIVNVIVCFALYIMVLAVWGEEKIDQTKMVNGMAVHPYMEQFGFQQGDKVLAVDGKKLDELQQLGGEILIFNMRHFKVKHQNGKMETIVLPEDIGNKMWENGAEKNTFDFRYFMSAVDSVDPKSAAERIGLKKDDRFLKINDQDLEFRDQLTSQLYHSKGKKAHLTILRDGKEMEKEAFIGQDGILGVHFQKPKISTDTSAFYTQNYSFGEAFTSGFGKGLRTMYMNVAQFKYVATAKGAKSVGGVGSIGKLFPATWNWQAFWTLTAFLSMMLAIMNLLPIPALDGGHVMFLLYEMITGRAPGQKFMEYAQYVGFFLLLGLILYANGKDLIGAITG</sequence>
<dbReference type="GO" id="GO:0046872">
    <property type="term" value="F:metal ion binding"/>
    <property type="evidence" value="ECO:0007669"/>
    <property type="project" value="UniProtKB-KW"/>
</dbReference>
<evidence type="ECO:0000313" key="14">
    <source>
        <dbReference type="Proteomes" id="UP000316008"/>
    </source>
</evidence>
<dbReference type="EMBL" id="VLPL01000002">
    <property type="protein sequence ID" value="TSJ46754.1"/>
    <property type="molecule type" value="Genomic_DNA"/>
</dbReference>
<comment type="similarity">
    <text evidence="3 11">Belongs to the peptidase M50B family.</text>
</comment>
<dbReference type="InterPro" id="IPR004387">
    <property type="entry name" value="Pept_M50_Zn"/>
</dbReference>
<dbReference type="PANTHER" id="PTHR42837:SF2">
    <property type="entry name" value="MEMBRANE METALLOPROTEASE ARASP2, CHLOROPLASTIC-RELATED"/>
    <property type="match status" value="1"/>
</dbReference>
<evidence type="ECO:0000256" key="6">
    <source>
        <dbReference type="ARBA" id="ARBA00022801"/>
    </source>
</evidence>
<keyword evidence="5 11" id="KW-0812">Transmembrane</keyword>
<keyword evidence="4 13" id="KW-0645">Protease</keyword>
<dbReference type="AlphaFoldDB" id="A0A556N3F7"/>
<dbReference type="EC" id="3.4.24.-" evidence="11"/>
<dbReference type="GO" id="GO:0006508">
    <property type="term" value="P:proteolysis"/>
    <property type="evidence" value="ECO:0007669"/>
    <property type="project" value="UniProtKB-KW"/>
</dbReference>
<evidence type="ECO:0000256" key="11">
    <source>
        <dbReference type="RuleBase" id="RU362031"/>
    </source>
</evidence>
<dbReference type="CDD" id="cd06163">
    <property type="entry name" value="S2P-M50_PDZ_RseP-like"/>
    <property type="match status" value="1"/>
</dbReference>